<dbReference type="STRING" id="551459.SAMN05421796_11336"/>
<dbReference type="Proteomes" id="UP000238314">
    <property type="component" value="Unassembled WGS sequence"/>
</dbReference>
<evidence type="ECO:0000313" key="4">
    <source>
        <dbReference type="Proteomes" id="UP000186246"/>
    </source>
</evidence>
<dbReference type="EMBL" id="FTOJ01000013">
    <property type="protein sequence ID" value="SIT09116.1"/>
    <property type="molecule type" value="Genomic_DNA"/>
</dbReference>
<evidence type="ECO:0000259" key="1">
    <source>
        <dbReference type="Pfam" id="PF21247"/>
    </source>
</evidence>
<dbReference type="GO" id="GO:0004386">
    <property type="term" value="F:helicase activity"/>
    <property type="evidence" value="ECO:0007669"/>
    <property type="project" value="UniProtKB-KW"/>
</dbReference>
<dbReference type="Gene3D" id="3.30.565.60">
    <property type="match status" value="1"/>
</dbReference>
<keyword evidence="3" id="KW-0378">Hydrolase</keyword>
<reference evidence="4" key="2">
    <citation type="submission" date="2017-01" db="EMBL/GenBank/DDBJ databases">
        <authorList>
            <person name="Varghese N."/>
            <person name="Submissions S."/>
        </authorList>
    </citation>
    <scope>NUCLEOTIDE SEQUENCE [LARGE SCALE GENOMIC DNA]</scope>
    <source>
        <strain evidence="4">DSM 21068</strain>
    </source>
</reference>
<dbReference type="InterPro" id="IPR038475">
    <property type="entry name" value="RecG_C_sf"/>
</dbReference>
<dbReference type="AlphaFoldDB" id="A0A1N7PEZ7"/>
<dbReference type="PANTHER" id="PTHR30595:SF6">
    <property type="entry name" value="SCHLAFEN ALBA-2 DOMAIN-CONTAINING PROTEIN"/>
    <property type="match status" value="1"/>
</dbReference>
<evidence type="ECO:0000313" key="3">
    <source>
        <dbReference type="EMBL" id="SIT09116.1"/>
    </source>
</evidence>
<dbReference type="EMBL" id="MUGO01000031">
    <property type="protein sequence ID" value="PQA89957.1"/>
    <property type="molecule type" value="Genomic_DNA"/>
</dbReference>
<reference evidence="2 5" key="1">
    <citation type="submission" date="2016-11" db="EMBL/GenBank/DDBJ databases">
        <title>Whole genomes of Flavobacteriaceae.</title>
        <authorList>
            <person name="Stine C."/>
            <person name="Li C."/>
            <person name="Tadesse D."/>
        </authorList>
    </citation>
    <scope>NUCLEOTIDE SEQUENCE [LARGE SCALE GENOMIC DNA]</scope>
    <source>
        <strain evidence="2 5">DSM 21068</strain>
    </source>
</reference>
<evidence type="ECO:0000313" key="5">
    <source>
        <dbReference type="Proteomes" id="UP000238314"/>
    </source>
</evidence>
<keyword evidence="5" id="KW-1185">Reference proteome</keyword>
<name>A0A1N7PEZ7_9FLAO</name>
<dbReference type="Pfam" id="PF13749">
    <property type="entry name" value="HATPase_c_4"/>
    <property type="match status" value="1"/>
</dbReference>
<dbReference type="InterPro" id="IPR049514">
    <property type="entry name" value="Fic-like_C"/>
</dbReference>
<evidence type="ECO:0000313" key="2">
    <source>
        <dbReference type="EMBL" id="PQA89957.1"/>
    </source>
</evidence>
<dbReference type="Proteomes" id="UP000186246">
    <property type="component" value="Unassembled WGS sequence"/>
</dbReference>
<gene>
    <name evidence="2" type="ORF">B0A70_15355</name>
    <name evidence="3" type="ORF">SAMN05421796_11336</name>
</gene>
<proteinExistence type="predicted"/>
<protein>
    <submittedName>
        <fullName evidence="3">ATP-dependent DNA helicase RecG</fullName>
    </submittedName>
</protein>
<keyword evidence="3" id="KW-0547">Nucleotide-binding</keyword>
<keyword evidence="3" id="KW-0347">Helicase</keyword>
<accession>A0A1N7PEZ7</accession>
<dbReference type="PANTHER" id="PTHR30595">
    <property type="entry name" value="GLPR-RELATED TRANSCRIPTIONAL REPRESSOR"/>
    <property type="match status" value="1"/>
</dbReference>
<keyword evidence="3" id="KW-0067">ATP-binding</keyword>
<reference evidence="3" key="3">
    <citation type="submission" date="2017-01" db="EMBL/GenBank/DDBJ databases">
        <authorList>
            <person name="Mah S.A."/>
            <person name="Swanson W.J."/>
            <person name="Moy G.W."/>
            <person name="Vacquier V.D."/>
        </authorList>
    </citation>
    <scope>NUCLEOTIDE SEQUENCE [LARGE SCALE GENOMIC DNA]</scope>
    <source>
        <strain evidence="3">DSM 21068</strain>
    </source>
</reference>
<organism evidence="3 4">
    <name type="scientific">Chryseobacterium piscicola</name>
    <dbReference type="NCBI Taxonomy" id="551459"/>
    <lineage>
        <taxon>Bacteria</taxon>
        <taxon>Pseudomonadati</taxon>
        <taxon>Bacteroidota</taxon>
        <taxon>Flavobacteriia</taxon>
        <taxon>Flavobacteriales</taxon>
        <taxon>Weeksellaceae</taxon>
        <taxon>Chryseobacterium group</taxon>
        <taxon>Chryseobacterium</taxon>
    </lineage>
</organism>
<sequence>MQSQQRIVARDYRNRRIGDFLKELDLTEGRGTGLPTIYKAMERNGSPQPSFNTDTQSTYFLATLPAHPLVEIKAIINKSIPKSINSLDNVISLIKSIDDGVSDGVNSIVEHAVNNKAIEMLNQMTDWISREEMFTKIGLANNSTNRKRYLDPILDLNWVKMKYPETPTHPKQQYKTTISGKNLLKIICDHLFHNIENN</sequence>
<feature type="domain" description="Filamentation induced by cAMP protein Fic-like C-terminal" evidence="1">
    <location>
        <begin position="119"/>
        <end position="177"/>
    </location>
</feature>
<dbReference type="Pfam" id="PF21247">
    <property type="entry name" value="Fic-like_C"/>
    <property type="match status" value="1"/>
</dbReference>